<protein>
    <submittedName>
        <fullName evidence="1">Uncharacterized protein</fullName>
    </submittedName>
</protein>
<evidence type="ECO:0000313" key="2">
    <source>
        <dbReference type="Proteomes" id="UP001057402"/>
    </source>
</evidence>
<sequence length="71" mass="8144">MDAAQVLQDVAVVPTLPRTKAVRCVQCKHGEAVLFQAPFLGKEEMILFFVCFNSNCGYRWRDLYFSNQIKT</sequence>
<comment type="caution">
    <text evidence="1">The sequence shown here is derived from an EMBL/GenBank/DDBJ whole genome shotgun (WGS) entry which is preliminary data.</text>
</comment>
<keyword evidence="2" id="KW-1185">Reference proteome</keyword>
<dbReference type="EMBL" id="CM042883">
    <property type="protein sequence ID" value="KAI4372802.1"/>
    <property type="molecule type" value="Genomic_DNA"/>
</dbReference>
<accession>A0ACB9R9Z2</accession>
<dbReference type="Proteomes" id="UP001057402">
    <property type="component" value="Chromosome 4"/>
</dbReference>
<gene>
    <name evidence="1" type="ORF">MLD38_010989</name>
</gene>
<organism evidence="1 2">
    <name type="scientific">Melastoma candidum</name>
    <dbReference type="NCBI Taxonomy" id="119954"/>
    <lineage>
        <taxon>Eukaryota</taxon>
        <taxon>Viridiplantae</taxon>
        <taxon>Streptophyta</taxon>
        <taxon>Embryophyta</taxon>
        <taxon>Tracheophyta</taxon>
        <taxon>Spermatophyta</taxon>
        <taxon>Magnoliopsida</taxon>
        <taxon>eudicotyledons</taxon>
        <taxon>Gunneridae</taxon>
        <taxon>Pentapetalae</taxon>
        <taxon>rosids</taxon>
        <taxon>malvids</taxon>
        <taxon>Myrtales</taxon>
        <taxon>Melastomataceae</taxon>
        <taxon>Melastomatoideae</taxon>
        <taxon>Melastomateae</taxon>
        <taxon>Melastoma</taxon>
    </lineage>
</organism>
<proteinExistence type="predicted"/>
<name>A0ACB9R9Z2_9MYRT</name>
<evidence type="ECO:0000313" key="1">
    <source>
        <dbReference type="EMBL" id="KAI4372802.1"/>
    </source>
</evidence>
<reference evidence="2" key="1">
    <citation type="journal article" date="2023" name="Front. Plant Sci.">
        <title>Chromosomal-level genome assembly of Melastoma candidum provides insights into trichome evolution.</title>
        <authorList>
            <person name="Zhong Y."/>
            <person name="Wu W."/>
            <person name="Sun C."/>
            <person name="Zou P."/>
            <person name="Liu Y."/>
            <person name="Dai S."/>
            <person name="Zhou R."/>
        </authorList>
    </citation>
    <scope>NUCLEOTIDE SEQUENCE [LARGE SCALE GENOMIC DNA]</scope>
</reference>